<dbReference type="GO" id="GO:0004721">
    <property type="term" value="F:phosphoprotein phosphatase activity"/>
    <property type="evidence" value="ECO:0000318"/>
    <property type="project" value="GO_Central"/>
</dbReference>
<dbReference type="GO" id="GO:0015031">
    <property type="term" value="P:protein transport"/>
    <property type="evidence" value="ECO:0007669"/>
    <property type="project" value="UniProtKB-KW"/>
</dbReference>
<dbReference type="InterPro" id="IPR023214">
    <property type="entry name" value="HAD_sf"/>
</dbReference>
<comment type="subcellular location">
    <subcellularLocation>
        <location evidence="1">Mitochondrion inner membrane</location>
        <topology evidence="1">Single-pass membrane protein</topology>
    </subcellularLocation>
</comment>
<comment type="function">
    <text evidence="1">Essential component of the TIM23 complex, a complex that mediates the translocation of transit peptide-containing proteins across the mitochondrial inner membrane.</text>
</comment>
<dbReference type="AlphaFoldDB" id="A0DR00"/>
<dbReference type="SMART" id="SM00577">
    <property type="entry name" value="CPDc"/>
    <property type="match status" value="1"/>
</dbReference>
<comment type="similarity">
    <text evidence="1">Belongs to the TIM50 family.</text>
</comment>
<dbReference type="InterPro" id="IPR004274">
    <property type="entry name" value="FCP1_dom"/>
</dbReference>
<dbReference type="OrthoDB" id="277011at2759"/>
<dbReference type="KEGG" id="ptm:GSPATT00002868001"/>
<dbReference type="Proteomes" id="UP000000600">
    <property type="component" value="Unassembled WGS sequence"/>
</dbReference>
<sequence length="414" mass="47923">MDQLLNIKYSARSLQFRSSPCSKQSFQSEDDMDTTLSFDFTPKPKPKPLQGLSSMASPFDNEDSDKSSQKGESVPKTFIPKLSRFSTQRVITMNEGDKDEEPEVIEKEIKQSSNIQSQQPDEQNKTMEEQLRKIEEKIKVNPKLKQMKSKPMSMKSLKQVEQSKEDKLMEHPFRHLIFSPKVDELVFEKHLIVTQRGLIYSRKCLKGPSEQFVEKKKVTLTKINPNKVNTIFLDLDETLIHACHARETPSVKLKQQNEDGSETDSMQVGINVRPYTGYFLQELAQYYTIYIYTASSQQYAQTIVNYLDPLKQYISGILSRSNCMETKNGFFIKDLRIIKDLDLDRTLIVDNLVHSFGLQVENGIPILEWHDNQGDSELKYLLEYLIEASEQPNLKDFNITHLQLDNLIDYVIKQ</sequence>
<dbReference type="Gene3D" id="3.40.50.1000">
    <property type="entry name" value="HAD superfamily/HAD-like"/>
    <property type="match status" value="1"/>
</dbReference>
<proteinExistence type="inferred from homology"/>
<dbReference type="SUPFAM" id="SSF56784">
    <property type="entry name" value="HAD-like"/>
    <property type="match status" value="1"/>
</dbReference>
<dbReference type="GeneID" id="5038649"/>
<dbReference type="STRING" id="5888.A0DR00"/>
<evidence type="ECO:0000256" key="1">
    <source>
        <dbReference type="RuleBase" id="RU365079"/>
    </source>
</evidence>
<keyword evidence="1" id="KW-0653">Protein transport</keyword>
<dbReference type="InterPro" id="IPR050365">
    <property type="entry name" value="TIM50"/>
</dbReference>
<keyword evidence="1" id="KW-0496">Mitochondrion</keyword>
<organism evidence="4 5">
    <name type="scientific">Paramecium tetraurelia</name>
    <dbReference type="NCBI Taxonomy" id="5888"/>
    <lineage>
        <taxon>Eukaryota</taxon>
        <taxon>Sar</taxon>
        <taxon>Alveolata</taxon>
        <taxon>Ciliophora</taxon>
        <taxon>Intramacronucleata</taxon>
        <taxon>Oligohymenophorea</taxon>
        <taxon>Peniculida</taxon>
        <taxon>Parameciidae</taxon>
        <taxon>Paramecium</taxon>
    </lineage>
</organism>
<dbReference type="CDD" id="cd07521">
    <property type="entry name" value="HAD_FCP1-like"/>
    <property type="match status" value="1"/>
</dbReference>
<dbReference type="HOGENOM" id="CLU_020262_3_0_1"/>
<comment type="subunit">
    <text evidence="1">Component of the TIM23 complex.</text>
</comment>
<reference evidence="4 5" key="1">
    <citation type="journal article" date="2006" name="Nature">
        <title>Global trends of whole-genome duplications revealed by the ciliate Paramecium tetraurelia.</title>
        <authorList>
            <consortium name="Genoscope"/>
            <person name="Aury J.-M."/>
            <person name="Jaillon O."/>
            <person name="Duret L."/>
            <person name="Noel B."/>
            <person name="Jubin C."/>
            <person name="Porcel B.M."/>
            <person name="Segurens B."/>
            <person name="Daubin V."/>
            <person name="Anthouard V."/>
            <person name="Aiach N."/>
            <person name="Arnaiz O."/>
            <person name="Billaut A."/>
            <person name="Beisson J."/>
            <person name="Blanc I."/>
            <person name="Bouhouche K."/>
            <person name="Camara F."/>
            <person name="Duharcourt S."/>
            <person name="Guigo R."/>
            <person name="Gogendeau D."/>
            <person name="Katinka M."/>
            <person name="Keller A.-M."/>
            <person name="Kissmehl R."/>
            <person name="Klotz C."/>
            <person name="Koll F."/>
            <person name="Le Moue A."/>
            <person name="Lepere C."/>
            <person name="Malinsky S."/>
            <person name="Nowacki M."/>
            <person name="Nowak J.K."/>
            <person name="Plattner H."/>
            <person name="Poulain J."/>
            <person name="Ruiz F."/>
            <person name="Serrano V."/>
            <person name="Zagulski M."/>
            <person name="Dessen P."/>
            <person name="Betermier M."/>
            <person name="Weissenbach J."/>
            <person name="Scarpelli C."/>
            <person name="Schachter V."/>
            <person name="Sperling L."/>
            <person name="Meyer E."/>
            <person name="Cohen J."/>
            <person name="Wincker P."/>
        </authorList>
    </citation>
    <scope>NUCLEOTIDE SEQUENCE [LARGE SCALE GENOMIC DNA]</scope>
    <source>
        <strain evidence="4 5">Stock d4-2</strain>
    </source>
</reference>
<evidence type="ECO:0000256" key="2">
    <source>
        <dbReference type="SAM" id="MobiDB-lite"/>
    </source>
</evidence>
<dbReference type="OMA" id="NIKYSAR"/>
<protein>
    <recommendedName>
        <fullName evidence="1">Mitochondrial import inner membrane translocase subunit TIM50</fullName>
    </recommendedName>
</protein>
<evidence type="ECO:0000313" key="5">
    <source>
        <dbReference type="Proteomes" id="UP000000600"/>
    </source>
</evidence>
<dbReference type="RefSeq" id="XP_001452864.1">
    <property type="nucleotide sequence ID" value="XM_001452827.2"/>
</dbReference>
<dbReference type="eggNOG" id="KOG1605">
    <property type="taxonomic scope" value="Eukaryota"/>
</dbReference>
<dbReference type="GO" id="GO:0005744">
    <property type="term" value="C:TIM23 mitochondrial import inner membrane translocase complex"/>
    <property type="evidence" value="ECO:0007669"/>
    <property type="project" value="UniProtKB-UniRule"/>
</dbReference>
<dbReference type="EMBL" id="CT868540">
    <property type="protein sequence ID" value="CAK85467.1"/>
    <property type="molecule type" value="Genomic_DNA"/>
</dbReference>
<evidence type="ECO:0000259" key="3">
    <source>
        <dbReference type="PROSITE" id="PS50969"/>
    </source>
</evidence>
<keyword evidence="1" id="KW-0811">Translocation</keyword>
<dbReference type="PROSITE" id="PS50969">
    <property type="entry name" value="FCP1"/>
    <property type="match status" value="1"/>
</dbReference>
<name>A0DR00_PARTE</name>
<evidence type="ECO:0000313" key="4">
    <source>
        <dbReference type="EMBL" id="CAK85467.1"/>
    </source>
</evidence>
<accession>A0DR00</accession>
<feature type="domain" description="FCP1 homology" evidence="3">
    <location>
        <begin position="224"/>
        <end position="388"/>
    </location>
</feature>
<feature type="compositionally biased region" description="Polar residues" evidence="2">
    <location>
        <begin position="18"/>
        <end position="27"/>
    </location>
</feature>
<dbReference type="Pfam" id="PF03031">
    <property type="entry name" value="NIF"/>
    <property type="match status" value="1"/>
</dbReference>
<feature type="region of interest" description="Disordered" evidence="2">
    <location>
        <begin position="18"/>
        <end position="79"/>
    </location>
</feature>
<gene>
    <name evidence="4" type="ORF">GSPATT00002868001</name>
</gene>
<dbReference type="InParanoid" id="A0DR00"/>
<keyword evidence="1" id="KW-0813">Transport</keyword>
<keyword evidence="1" id="KW-0809">Transit peptide</keyword>
<dbReference type="PANTHER" id="PTHR12210">
    <property type="entry name" value="DULLARD PROTEIN PHOSPHATASE"/>
    <property type="match status" value="1"/>
</dbReference>
<keyword evidence="5" id="KW-1185">Reference proteome</keyword>
<dbReference type="FunFam" id="3.40.50.1000:FF:000121">
    <property type="entry name" value="Uncharacterized protein"/>
    <property type="match status" value="1"/>
</dbReference>
<dbReference type="InterPro" id="IPR036412">
    <property type="entry name" value="HAD-like_sf"/>
</dbReference>